<feature type="region of interest" description="Disordered" evidence="1">
    <location>
        <begin position="1"/>
        <end position="83"/>
    </location>
</feature>
<feature type="compositionally biased region" description="Low complexity" evidence="1">
    <location>
        <begin position="1"/>
        <end position="14"/>
    </location>
</feature>
<dbReference type="PANTHER" id="PTHR16148">
    <property type="entry name" value="NF-KAPPA-B-REPRESSING FACTOR-RELATED"/>
    <property type="match status" value="1"/>
</dbReference>
<evidence type="ECO:0000313" key="2">
    <source>
        <dbReference type="EMBL" id="EGG18816.1"/>
    </source>
</evidence>
<dbReference type="GeneID" id="14870825"/>
<evidence type="ECO:0000256" key="1">
    <source>
        <dbReference type="SAM" id="MobiDB-lite"/>
    </source>
</evidence>
<dbReference type="RefSeq" id="XP_004357278.1">
    <property type="nucleotide sequence ID" value="XM_004357222.1"/>
</dbReference>
<dbReference type="PANTHER" id="PTHR16148:SF14">
    <property type="entry name" value="MYND-TYPE DOMAIN-CONTAINING PROTEIN"/>
    <property type="match status" value="1"/>
</dbReference>
<keyword evidence="3" id="KW-1185">Reference proteome</keyword>
<reference evidence="3" key="1">
    <citation type="journal article" date="2011" name="Genome Res.">
        <title>Phylogeny-wide analysis of social amoeba genomes highlights ancient origins for complex intercellular communication.</title>
        <authorList>
            <person name="Heidel A.J."/>
            <person name="Lawal H.M."/>
            <person name="Felder M."/>
            <person name="Schilde C."/>
            <person name="Helps N.R."/>
            <person name="Tunggal B."/>
            <person name="Rivero F."/>
            <person name="John U."/>
            <person name="Schleicher M."/>
            <person name="Eichinger L."/>
            <person name="Platzer M."/>
            <person name="Noegel A.A."/>
            <person name="Schaap P."/>
            <person name="Gloeckner G."/>
        </authorList>
    </citation>
    <scope>NUCLEOTIDE SEQUENCE [LARGE SCALE GENOMIC DNA]</scope>
    <source>
        <strain evidence="3">SH3</strain>
    </source>
</reference>
<dbReference type="EMBL" id="GL883017">
    <property type="protein sequence ID" value="EGG18816.1"/>
    <property type="molecule type" value="Genomic_DNA"/>
</dbReference>
<feature type="compositionally biased region" description="Acidic residues" evidence="1">
    <location>
        <begin position="38"/>
        <end position="53"/>
    </location>
</feature>
<protein>
    <recommendedName>
        <fullName evidence="4">F-box domain-containing protein</fullName>
    </recommendedName>
</protein>
<sequence length="286" mass="32178">MGSKSSKQQQQQQQRSTISGNNSTSVLGNKNTRRRDLENEEEESSDDSDEADDICDKNNNNNNNRNNNNNKLLSSSSSSTSLSPSSSFLSLENAVNVAGSRLTKLPNIVIGNIFHVIDNNRDKLALFNTCKKMRSLRNFLYFSNIDIAPPPYGRDYDYAFLDCAEMITLPLSIYNHFISTLYHLPAFINNNNIGNEDEKRQIKLKSLTIYDFEATGIDLSTLPNFINCITLVGPFNSSVGMENNNNQLNNSINSLLSSNGITRQREFIIPDHVTSLTHYYTGMKQH</sequence>
<dbReference type="Proteomes" id="UP000007797">
    <property type="component" value="Unassembled WGS sequence"/>
</dbReference>
<feature type="compositionally biased region" description="Low complexity" evidence="1">
    <location>
        <begin position="58"/>
        <end position="83"/>
    </location>
</feature>
<feature type="compositionally biased region" description="Polar residues" evidence="1">
    <location>
        <begin position="15"/>
        <end position="30"/>
    </location>
</feature>
<gene>
    <name evidence="2" type="ORF">DFA_02555</name>
</gene>
<evidence type="ECO:0000313" key="3">
    <source>
        <dbReference type="Proteomes" id="UP000007797"/>
    </source>
</evidence>
<accession>F4PZQ2</accession>
<proteinExistence type="predicted"/>
<name>F4PZQ2_CACFS</name>
<organism evidence="2 3">
    <name type="scientific">Cavenderia fasciculata</name>
    <name type="common">Slime mold</name>
    <name type="synonym">Dictyostelium fasciculatum</name>
    <dbReference type="NCBI Taxonomy" id="261658"/>
    <lineage>
        <taxon>Eukaryota</taxon>
        <taxon>Amoebozoa</taxon>
        <taxon>Evosea</taxon>
        <taxon>Eumycetozoa</taxon>
        <taxon>Dictyostelia</taxon>
        <taxon>Acytosteliales</taxon>
        <taxon>Cavenderiaceae</taxon>
        <taxon>Cavenderia</taxon>
    </lineage>
</organism>
<evidence type="ECO:0008006" key="4">
    <source>
        <dbReference type="Google" id="ProtNLM"/>
    </source>
</evidence>
<dbReference type="KEGG" id="dfa:DFA_02555"/>
<dbReference type="AlphaFoldDB" id="F4PZQ2"/>